<dbReference type="HOGENOM" id="CLU_052027_2_3_6"/>
<evidence type="ECO:0000256" key="5">
    <source>
        <dbReference type="ARBA" id="ARBA00022777"/>
    </source>
</evidence>
<evidence type="ECO:0000256" key="1">
    <source>
        <dbReference type="ARBA" id="ARBA00007316"/>
    </source>
</evidence>
<dbReference type="AlphaFoldDB" id="A0A0A7EKQ7"/>
<comment type="catalytic activity">
    <reaction evidence="8">
        <text>L-tyrosyl-[protein] + ATP = O-phospho-L-tyrosyl-[protein] + ADP + H(+)</text>
        <dbReference type="Rhea" id="RHEA:10596"/>
        <dbReference type="Rhea" id="RHEA-COMP:10136"/>
        <dbReference type="Rhea" id="RHEA-COMP:20101"/>
        <dbReference type="ChEBI" id="CHEBI:15378"/>
        <dbReference type="ChEBI" id="CHEBI:30616"/>
        <dbReference type="ChEBI" id="CHEBI:46858"/>
        <dbReference type="ChEBI" id="CHEBI:61978"/>
        <dbReference type="ChEBI" id="CHEBI:456216"/>
        <dbReference type="EC" id="2.7.10.2"/>
    </reaction>
</comment>
<evidence type="ECO:0000259" key="9">
    <source>
        <dbReference type="Pfam" id="PF13614"/>
    </source>
</evidence>
<dbReference type="eggNOG" id="COG0489">
    <property type="taxonomic scope" value="Bacteria"/>
</dbReference>
<evidence type="ECO:0000256" key="2">
    <source>
        <dbReference type="ARBA" id="ARBA00011903"/>
    </source>
</evidence>
<organism evidence="10 11">
    <name type="scientific">Pseudoalteromonas piratica</name>
    <dbReference type="NCBI Taxonomy" id="1348114"/>
    <lineage>
        <taxon>Bacteria</taxon>
        <taxon>Pseudomonadati</taxon>
        <taxon>Pseudomonadota</taxon>
        <taxon>Gammaproteobacteria</taxon>
        <taxon>Alteromonadales</taxon>
        <taxon>Pseudoalteromonadaceae</taxon>
        <taxon>Pseudoalteromonas</taxon>
    </lineage>
</organism>
<dbReference type="Pfam" id="PF13614">
    <property type="entry name" value="AAA_31"/>
    <property type="match status" value="1"/>
</dbReference>
<dbReference type="NCBIfam" id="TIGR01007">
    <property type="entry name" value="eps_fam"/>
    <property type="match status" value="1"/>
</dbReference>
<dbReference type="PANTHER" id="PTHR32309">
    <property type="entry name" value="TYROSINE-PROTEIN KINASE"/>
    <property type="match status" value="1"/>
</dbReference>
<keyword evidence="6" id="KW-0067">ATP-binding</keyword>
<keyword evidence="5" id="KW-0418">Kinase</keyword>
<evidence type="ECO:0000313" key="11">
    <source>
        <dbReference type="Proteomes" id="UP000030341"/>
    </source>
</evidence>
<evidence type="ECO:0000256" key="7">
    <source>
        <dbReference type="ARBA" id="ARBA00023137"/>
    </source>
</evidence>
<dbReference type="InterPro" id="IPR050445">
    <property type="entry name" value="Bact_polysacc_biosynth/exp"/>
</dbReference>
<dbReference type="InterPro" id="IPR005702">
    <property type="entry name" value="Wzc-like_C"/>
</dbReference>
<dbReference type="InterPro" id="IPR025669">
    <property type="entry name" value="AAA_dom"/>
</dbReference>
<sequence length="215" mass="23762">MSSNYIALADSFKNELKLLESNLMEASDGERVQSILVTSSKSGEGKTMSAISLARKFALENNYKVLLIDSNIQSPKLHDVFSLPIQPGLSECLNGNAEISQACHSTDNENLEIMPLGIPKGHISQIIKDQKLEKLIAELKADYDYIIVDSTYVLGTSEVSMICSIFDATLLVVECESTKWQVVKTAADKLTSSNGKLLGTILNRRQFYIPQFFYG</sequence>
<dbReference type="STRING" id="1348114.OM33_15980"/>
<gene>
    <name evidence="10" type="ORF">OM33_15980</name>
</gene>
<accession>A0A0A7EKQ7</accession>
<dbReference type="OrthoDB" id="9775724at2"/>
<keyword evidence="7" id="KW-0829">Tyrosine-protein kinase</keyword>
<comment type="similarity">
    <text evidence="1">Belongs to the CpsD/CapB family.</text>
</comment>
<dbReference type="InterPro" id="IPR027417">
    <property type="entry name" value="P-loop_NTPase"/>
</dbReference>
<evidence type="ECO:0000256" key="8">
    <source>
        <dbReference type="ARBA" id="ARBA00051245"/>
    </source>
</evidence>
<dbReference type="KEGG" id="pseo:OM33_15980"/>
<dbReference type="Proteomes" id="UP000030341">
    <property type="component" value="Chromosome 2"/>
</dbReference>
<dbReference type="PANTHER" id="PTHR32309:SF13">
    <property type="entry name" value="FERRIC ENTEROBACTIN TRANSPORT PROTEIN FEPE"/>
    <property type="match status" value="1"/>
</dbReference>
<evidence type="ECO:0000256" key="6">
    <source>
        <dbReference type="ARBA" id="ARBA00022840"/>
    </source>
</evidence>
<proteinExistence type="inferred from homology"/>
<name>A0A0A7EKQ7_9GAMM</name>
<keyword evidence="4" id="KW-0547">Nucleotide-binding</keyword>
<evidence type="ECO:0000256" key="3">
    <source>
        <dbReference type="ARBA" id="ARBA00022679"/>
    </source>
</evidence>
<dbReference type="GO" id="GO:0005886">
    <property type="term" value="C:plasma membrane"/>
    <property type="evidence" value="ECO:0007669"/>
    <property type="project" value="TreeGrafter"/>
</dbReference>
<dbReference type="EMBL" id="CP009889">
    <property type="protein sequence ID" value="AIY66636.1"/>
    <property type="molecule type" value="Genomic_DNA"/>
</dbReference>
<dbReference type="RefSeq" id="WP_040135017.1">
    <property type="nucleotide sequence ID" value="NZ_CP009889.1"/>
</dbReference>
<evidence type="ECO:0000313" key="10">
    <source>
        <dbReference type="EMBL" id="AIY66636.1"/>
    </source>
</evidence>
<protein>
    <recommendedName>
        <fullName evidence="2">non-specific protein-tyrosine kinase</fullName>
        <ecNumber evidence="2">2.7.10.2</ecNumber>
    </recommendedName>
</protein>
<keyword evidence="3" id="KW-0808">Transferase</keyword>
<dbReference type="GO" id="GO:0004715">
    <property type="term" value="F:non-membrane spanning protein tyrosine kinase activity"/>
    <property type="evidence" value="ECO:0007669"/>
    <property type="project" value="UniProtKB-EC"/>
</dbReference>
<dbReference type="CDD" id="cd05387">
    <property type="entry name" value="BY-kinase"/>
    <property type="match status" value="1"/>
</dbReference>
<dbReference type="Gene3D" id="3.40.50.300">
    <property type="entry name" value="P-loop containing nucleotide triphosphate hydrolases"/>
    <property type="match status" value="1"/>
</dbReference>
<dbReference type="GO" id="GO:0005524">
    <property type="term" value="F:ATP binding"/>
    <property type="evidence" value="ECO:0007669"/>
    <property type="project" value="UniProtKB-KW"/>
</dbReference>
<keyword evidence="11" id="KW-1185">Reference proteome</keyword>
<feature type="domain" description="AAA" evidence="9">
    <location>
        <begin position="34"/>
        <end position="178"/>
    </location>
</feature>
<dbReference type="EC" id="2.7.10.2" evidence="2"/>
<dbReference type="SUPFAM" id="SSF52540">
    <property type="entry name" value="P-loop containing nucleoside triphosphate hydrolases"/>
    <property type="match status" value="1"/>
</dbReference>
<evidence type="ECO:0000256" key="4">
    <source>
        <dbReference type="ARBA" id="ARBA00022741"/>
    </source>
</evidence>
<reference evidence="10 11" key="1">
    <citation type="submission" date="2014-11" db="EMBL/GenBank/DDBJ databases">
        <title>Complete Genome Sequence of Pseudoalteromonas sp. Strain OCN003 Isolated from Kaneohe Bay, Oahu, Hawaii.</title>
        <authorList>
            <person name="Beurmann S."/>
            <person name="Videau P."/>
            <person name="Ushijima B."/>
            <person name="Smith A.M."/>
            <person name="Aeby G.S."/>
            <person name="Callahan S.M."/>
            <person name="Belcaid M."/>
        </authorList>
    </citation>
    <scope>NUCLEOTIDE SEQUENCE [LARGE SCALE GENOMIC DNA]</scope>
    <source>
        <strain evidence="10 11">OCN003</strain>
    </source>
</reference>